<evidence type="ECO:0000256" key="2">
    <source>
        <dbReference type="SAM" id="Phobius"/>
    </source>
</evidence>
<dbReference type="InterPro" id="IPR050327">
    <property type="entry name" value="Proton-linked_MCT"/>
</dbReference>
<sequence length="208" mass="22535">GLLVTLLHYKFSVRCVMVAGTLFGTIGLLATGPAKTIQVVTFTFGVIHAVGSGTVFVSGILLTTAYFERLRGFALGFANLGMTLAGLIFPRLLKFLKETYGFSSSFYIWGALNLNLIPLILLFKVPPWYTPGNMKQTSAGIAHNSGKERGMVNNEENNQASSTFPETVLSIARRPVFYLVEISSGINASVQFVVFTTMVDFAMDNGTA</sequence>
<evidence type="ECO:0000313" key="5">
    <source>
        <dbReference type="EnsemblMetazoa" id="ISCW015873-PA"/>
    </source>
</evidence>
<comment type="subcellular location">
    <subcellularLocation>
        <location evidence="1">Membrane</location>
        <topology evidence="1">Multi-pass membrane protein</topology>
    </subcellularLocation>
</comment>
<dbReference type="Proteomes" id="UP000001555">
    <property type="component" value="Unassembled WGS sequence"/>
</dbReference>
<evidence type="ECO:0000259" key="3">
    <source>
        <dbReference type="PROSITE" id="PS50850"/>
    </source>
</evidence>
<name>B7P5T5_IXOSC</name>
<keyword evidence="6" id="KW-1185">Reference proteome</keyword>
<dbReference type="VEuPathDB" id="VectorBase:ISCW015873"/>
<evidence type="ECO:0000256" key="1">
    <source>
        <dbReference type="ARBA" id="ARBA00004141"/>
    </source>
</evidence>
<dbReference type="PANTHER" id="PTHR11360:SF303">
    <property type="entry name" value="MAJOR FACILITATOR SUPERFAMILY (MFS) PROFILE DOMAIN-CONTAINING PROTEIN"/>
    <property type="match status" value="1"/>
</dbReference>
<dbReference type="PROSITE" id="PS50850">
    <property type="entry name" value="MFS"/>
    <property type="match status" value="1"/>
</dbReference>
<evidence type="ECO:0000313" key="6">
    <source>
        <dbReference type="Proteomes" id="UP000001555"/>
    </source>
</evidence>
<dbReference type="VEuPathDB" id="VectorBase:ISCP_028067"/>
<feature type="transmembrane region" description="Helical" evidence="2">
    <location>
        <begin position="37"/>
        <end position="61"/>
    </location>
</feature>
<feature type="transmembrane region" description="Helical" evidence="2">
    <location>
        <begin position="12"/>
        <end position="31"/>
    </location>
</feature>
<feature type="transmembrane region" description="Helical" evidence="2">
    <location>
        <begin position="105"/>
        <end position="125"/>
    </location>
</feature>
<gene>
    <name evidence="5" type="primary">8025053</name>
    <name evidence="4" type="ORF">IscW_ISCW015873</name>
</gene>
<dbReference type="HOGENOM" id="CLU_1323762_0_0_1"/>
<dbReference type="InterPro" id="IPR011701">
    <property type="entry name" value="MFS"/>
</dbReference>
<dbReference type="AlphaFoldDB" id="B7P5T5"/>
<dbReference type="EMBL" id="ABJB010083700">
    <property type="status" value="NOT_ANNOTATED_CDS"/>
    <property type="molecule type" value="Genomic_DNA"/>
</dbReference>
<organism>
    <name type="scientific">Ixodes scapularis</name>
    <name type="common">Black-legged tick</name>
    <name type="synonym">Deer tick</name>
    <dbReference type="NCBI Taxonomy" id="6945"/>
    <lineage>
        <taxon>Eukaryota</taxon>
        <taxon>Metazoa</taxon>
        <taxon>Ecdysozoa</taxon>
        <taxon>Arthropoda</taxon>
        <taxon>Chelicerata</taxon>
        <taxon>Arachnida</taxon>
        <taxon>Acari</taxon>
        <taxon>Parasitiformes</taxon>
        <taxon>Ixodida</taxon>
        <taxon>Ixodoidea</taxon>
        <taxon>Ixodidae</taxon>
        <taxon>Ixodinae</taxon>
        <taxon>Ixodes</taxon>
    </lineage>
</organism>
<dbReference type="PANTHER" id="PTHR11360">
    <property type="entry name" value="MONOCARBOXYLATE TRANSPORTER"/>
    <property type="match status" value="1"/>
</dbReference>
<dbReference type="GO" id="GO:0005886">
    <property type="term" value="C:plasma membrane"/>
    <property type="evidence" value="ECO:0000318"/>
    <property type="project" value="GO_Central"/>
</dbReference>
<dbReference type="Gene3D" id="1.20.1250.20">
    <property type="entry name" value="MFS general substrate transporter like domains"/>
    <property type="match status" value="1"/>
</dbReference>
<dbReference type="OrthoDB" id="6499973at2759"/>
<dbReference type="InterPro" id="IPR036259">
    <property type="entry name" value="MFS_trans_sf"/>
</dbReference>
<dbReference type="EMBL" id="ABJB010492804">
    <property type="status" value="NOT_ANNOTATED_CDS"/>
    <property type="molecule type" value="Genomic_DNA"/>
</dbReference>
<dbReference type="InterPro" id="IPR020846">
    <property type="entry name" value="MFS_dom"/>
</dbReference>
<keyword evidence="2" id="KW-0472">Membrane</keyword>
<dbReference type="Pfam" id="PF07690">
    <property type="entry name" value="MFS_1"/>
    <property type="match status" value="1"/>
</dbReference>
<dbReference type="PaxDb" id="6945-B7P5T5"/>
<accession>B7P5T5</accession>
<dbReference type="EMBL" id="DS642473">
    <property type="protein sequence ID" value="EEC01957.1"/>
    <property type="molecule type" value="Genomic_DNA"/>
</dbReference>
<evidence type="ECO:0000313" key="4">
    <source>
        <dbReference type="EMBL" id="EEC01957.1"/>
    </source>
</evidence>
<proteinExistence type="predicted"/>
<dbReference type="EnsemblMetazoa" id="ISCW015873-RA">
    <property type="protein sequence ID" value="ISCW015873-PA"/>
    <property type="gene ID" value="ISCW015873"/>
</dbReference>
<feature type="transmembrane region" description="Helical" evidence="2">
    <location>
        <begin position="73"/>
        <end position="93"/>
    </location>
</feature>
<dbReference type="VEuPathDB" id="VectorBase:ISCI015873"/>
<keyword evidence="2" id="KW-0812">Transmembrane</keyword>
<protein>
    <submittedName>
        <fullName evidence="4 5">Monocarboxylate transporter, putative</fullName>
    </submittedName>
</protein>
<dbReference type="GO" id="GO:0008028">
    <property type="term" value="F:monocarboxylic acid transmembrane transporter activity"/>
    <property type="evidence" value="ECO:0000318"/>
    <property type="project" value="GO_Central"/>
</dbReference>
<dbReference type="FunFam" id="1.20.1250.20:FF:000664">
    <property type="entry name" value="MonoCarboxylate Transporter family"/>
    <property type="match status" value="1"/>
</dbReference>
<reference evidence="4 6" key="1">
    <citation type="submission" date="2008-03" db="EMBL/GenBank/DDBJ databases">
        <title>Annotation of Ixodes scapularis.</title>
        <authorList>
            <consortium name="Ixodes scapularis Genome Project Consortium"/>
            <person name="Caler E."/>
            <person name="Hannick L.I."/>
            <person name="Bidwell S."/>
            <person name="Joardar V."/>
            <person name="Thiagarajan M."/>
            <person name="Amedeo P."/>
            <person name="Galinsky K.J."/>
            <person name="Schobel S."/>
            <person name="Inman J."/>
            <person name="Hostetler J."/>
            <person name="Miller J."/>
            <person name="Hammond M."/>
            <person name="Megy K."/>
            <person name="Lawson D."/>
            <person name="Kodira C."/>
            <person name="Sutton G."/>
            <person name="Meyer J."/>
            <person name="Hill C.A."/>
            <person name="Birren B."/>
            <person name="Nene V."/>
            <person name="Collins F."/>
            <person name="Alarcon-Chaidez F."/>
            <person name="Wikel S."/>
            <person name="Strausberg R."/>
        </authorList>
    </citation>
    <scope>NUCLEOTIDE SEQUENCE [LARGE SCALE GENOMIC DNA]</scope>
    <source>
        <strain evidence="6">Wikel</strain>
        <strain evidence="4">Wikel colony</strain>
    </source>
</reference>
<feature type="non-terminal residue" evidence="4">
    <location>
        <position position="208"/>
    </location>
</feature>
<reference evidence="5" key="2">
    <citation type="submission" date="2020-05" db="UniProtKB">
        <authorList>
            <consortium name="EnsemblMetazoa"/>
        </authorList>
    </citation>
    <scope>IDENTIFICATION</scope>
    <source>
        <strain evidence="5">wikel</strain>
    </source>
</reference>
<keyword evidence="2" id="KW-1133">Transmembrane helix</keyword>
<feature type="non-terminal residue" evidence="4">
    <location>
        <position position="1"/>
    </location>
</feature>
<dbReference type="SUPFAM" id="SSF103473">
    <property type="entry name" value="MFS general substrate transporter"/>
    <property type="match status" value="1"/>
</dbReference>
<feature type="domain" description="Major facilitator superfamily (MFS) profile" evidence="3">
    <location>
        <begin position="1"/>
        <end position="208"/>
    </location>
</feature>